<organism evidence="5 6">
    <name type="scientific">Dactylosporangium fulvum</name>
    <dbReference type="NCBI Taxonomy" id="53359"/>
    <lineage>
        <taxon>Bacteria</taxon>
        <taxon>Bacillati</taxon>
        <taxon>Actinomycetota</taxon>
        <taxon>Actinomycetes</taxon>
        <taxon>Micromonosporales</taxon>
        <taxon>Micromonosporaceae</taxon>
        <taxon>Dactylosporangium</taxon>
    </lineage>
</organism>
<evidence type="ECO:0000313" key="5">
    <source>
        <dbReference type="EMBL" id="UWP80259.1"/>
    </source>
</evidence>
<dbReference type="PANTHER" id="PTHR42738:SF7">
    <property type="entry name" value="HYDROXYMETHYLGLUTARYL-COA LYASE"/>
    <property type="match status" value="1"/>
</dbReference>
<keyword evidence="3 5" id="KW-0456">Lyase</keyword>
<evidence type="ECO:0000256" key="1">
    <source>
        <dbReference type="ARBA" id="ARBA00009405"/>
    </source>
</evidence>
<dbReference type="EMBL" id="CP073720">
    <property type="protein sequence ID" value="UWP80259.1"/>
    <property type="molecule type" value="Genomic_DNA"/>
</dbReference>
<accession>A0ABY5VSX6</accession>
<keyword evidence="6" id="KW-1185">Reference proteome</keyword>
<evidence type="ECO:0000313" key="6">
    <source>
        <dbReference type="Proteomes" id="UP001059617"/>
    </source>
</evidence>
<dbReference type="RefSeq" id="WP_259858017.1">
    <property type="nucleotide sequence ID" value="NZ_BAAAST010000007.1"/>
</dbReference>
<evidence type="ECO:0000259" key="4">
    <source>
        <dbReference type="PROSITE" id="PS50991"/>
    </source>
</evidence>
<gene>
    <name evidence="5" type="ORF">Dfulv_34570</name>
</gene>
<name>A0ABY5VSX6_9ACTN</name>
<dbReference type="PROSITE" id="PS50991">
    <property type="entry name" value="PYR_CT"/>
    <property type="match status" value="1"/>
</dbReference>
<evidence type="ECO:0000256" key="2">
    <source>
        <dbReference type="ARBA" id="ARBA00022723"/>
    </source>
</evidence>
<feature type="domain" description="Pyruvate carboxyltransferase" evidence="4">
    <location>
        <begin position="11"/>
        <end position="277"/>
    </location>
</feature>
<evidence type="ECO:0000256" key="3">
    <source>
        <dbReference type="ARBA" id="ARBA00023239"/>
    </source>
</evidence>
<reference evidence="5" key="1">
    <citation type="submission" date="2021-04" db="EMBL/GenBank/DDBJ databases">
        <authorList>
            <person name="Hartkoorn R.C."/>
            <person name="Beaudoing E."/>
            <person name="Hot D."/>
        </authorList>
    </citation>
    <scope>NUCLEOTIDE SEQUENCE</scope>
    <source>
        <strain evidence="5">NRRL B-16292</strain>
    </source>
</reference>
<dbReference type="GO" id="GO:0016829">
    <property type="term" value="F:lyase activity"/>
    <property type="evidence" value="ECO:0007669"/>
    <property type="project" value="UniProtKB-KW"/>
</dbReference>
<protein>
    <submittedName>
        <fullName evidence="5">Hydroxymethylglutaryl-CoA lyase</fullName>
    </submittedName>
</protein>
<dbReference type="PANTHER" id="PTHR42738">
    <property type="entry name" value="HYDROXYMETHYLGLUTARYL-COA LYASE"/>
    <property type="match status" value="1"/>
</dbReference>
<keyword evidence="2" id="KW-0479">Metal-binding</keyword>
<dbReference type="Gene3D" id="3.20.20.70">
    <property type="entry name" value="Aldolase class I"/>
    <property type="match status" value="1"/>
</dbReference>
<dbReference type="InterPro" id="IPR000891">
    <property type="entry name" value="PYR_CT"/>
</dbReference>
<dbReference type="SUPFAM" id="SSF51569">
    <property type="entry name" value="Aldolase"/>
    <property type="match status" value="1"/>
</dbReference>
<dbReference type="InterPro" id="IPR043594">
    <property type="entry name" value="HMGL"/>
</dbReference>
<proteinExistence type="inferred from homology"/>
<dbReference type="InterPro" id="IPR013785">
    <property type="entry name" value="Aldolase_TIM"/>
</dbReference>
<comment type="similarity">
    <text evidence="1">Belongs to the HMG-CoA lyase family.</text>
</comment>
<reference evidence="5" key="2">
    <citation type="submission" date="2022-09" db="EMBL/GenBank/DDBJ databases">
        <title>Biosynthetic gene clusters of Dactylosporangioum fulvum.</title>
        <authorList>
            <person name="Caradec T."/>
        </authorList>
    </citation>
    <scope>NUCLEOTIDE SEQUENCE</scope>
    <source>
        <strain evidence="5">NRRL B-16292</strain>
    </source>
</reference>
<sequence>MHWSDLRAVRLDVREVGLRDGLQIESPVPLEAKLRLVEAIVATGIRRVEVTSFVSPRAVPALADAAQLAEHLNRWPDIHWSALIANPRGAQRSIAAGIANVEYVISASDGHSIANAGKKTSEALAATSEVCEQIHEAGGTVEVIVATAWDCPFDGPTPPQRLIDIVAAAVGAGADAISLADTIGTVTPARLAAAVSDVGRLVRPDQIGLHLHDTRGSGQVNVLAGVLAGVRKFDASVGGLGGCPFAPGASGNIATEELAYWTQGSPIDSGIDVDRAVEAAAVAQDVVGHPLLGSLLRAGGRSRPRPRS</sequence>
<dbReference type="Pfam" id="PF00682">
    <property type="entry name" value="HMGL-like"/>
    <property type="match status" value="1"/>
</dbReference>
<dbReference type="Proteomes" id="UP001059617">
    <property type="component" value="Chromosome"/>
</dbReference>
<dbReference type="NCBIfam" id="NF004283">
    <property type="entry name" value="PRK05692.1"/>
    <property type="match status" value="1"/>
</dbReference>
<dbReference type="CDD" id="cd07938">
    <property type="entry name" value="DRE_TIM_HMGL"/>
    <property type="match status" value="1"/>
</dbReference>